<dbReference type="SUPFAM" id="SSF51197">
    <property type="entry name" value="Clavaminate synthase-like"/>
    <property type="match status" value="1"/>
</dbReference>
<dbReference type="InterPro" id="IPR008775">
    <property type="entry name" value="Phytyl_CoA_dOase-like"/>
</dbReference>
<evidence type="ECO:0000313" key="1">
    <source>
        <dbReference type="EMBL" id="MBB2145921.1"/>
    </source>
</evidence>
<evidence type="ECO:0000313" key="2">
    <source>
        <dbReference type="Proteomes" id="UP000601055"/>
    </source>
</evidence>
<protein>
    <recommendedName>
        <fullName evidence="3">Phytanoyl-CoA dioxygenase (PhyH)</fullName>
    </recommendedName>
</protein>
<proteinExistence type="predicted"/>
<name>A0A923IVE0_9SPHI</name>
<organism evidence="1 2">
    <name type="scientific">Pedobacter planticolens</name>
    <dbReference type="NCBI Taxonomy" id="2679964"/>
    <lineage>
        <taxon>Bacteria</taxon>
        <taxon>Pseudomonadati</taxon>
        <taxon>Bacteroidota</taxon>
        <taxon>Sphingobacteriia</taxon>
        <taxon>Sphingobacteriales</taxon>
        <taxon>Sphingobacteriaceae</taxon>
        <taxon>Pedobacter</taxon>
    </lineage>
</organism>
<dbReference type="AlphaFoldDB" id="A0A923IVE0"/>
<dbReference type="Gene3D" id="2.60.120.620">
    <property type="entry name" value="q2cbj1_9rhob like domain"/>
    <property type="match status" value="1"/>
</dbReference>
<sequence>MKIDKEFFNENGYYVIKNVFSNEEISSFRNLAYETLEQDKKNDLVIKVKTEIKDVFYPKGDLLSKPLRKLLLSAKILKIAEEILGETPIYFRDSTYQIGVGDRGFHRDNVDRIANEGPDWIGEYGIVRIGVYMQDHDKYSGGLKVIKGSNNGKNIKRVFVDSKAGDVVVWNLKTLHSGNAARLKFLPNVVMGYRLENMLPTFLFKDSQQERISCFMSFAKKGIHLDRYIEKYMNVKMTDHIKNSIPLENIEGLVKESVIIQEVDGK</sequence>
<dbReference type="Proteomes" id="UP000601055">
    <property type="component" value="Unassembled WGS sequence"/>
</dbReference>
<dbReference type="GO" id="GO:0016706">
    <property type="term" value="F:2-oxoglutarate-dependent dioxygenase activity"/>
    <property type="evidence" value="ECO:0007669"/>
    <property type="project" value="UniProtKB-ARBA"/>
</dbReference>
<comment type="caution">
    <text evidence="1">The sequence shown here is derived from an EMBL/GenBank/DDBJ whole genome shotgun (WGS) entry which is preliminary data.</text>
</comment>
<reference evidence="1" key="1">
    <citation type="submission" date="2019-11" db="EMBL/GenBank/DDBJ databases">
        <title>Description of Pedobacter sp. LMG 31464T.</title>
        <authorList>
            <person name="Carlier A."/>
            <person name="Qi S."/>
            <person name="Vandamme P."/>
        </authorList>
    </citation>
    <scope>NUCLEOTIDE SEQUENCE</scope>
    <source>
        <strain evidence="1">LMG 31464</strain>
    </source>
</reference>
<dbReference type="RefSeq" id="WP_182922600.1">
    <property type="nucleotide sequence ID" value="NZ_WNXD01000002.1"/>
</dbReference>
<gene>
    <name evidence="1" type="ORF">GM921_10515</name>
</gene>
<dbReference type="EMBL" id="WNXD01000002">
    <property type="protein sequence ID" value="MBB2145921.1"/>
    <property type="molecule type" value="Genomic_DNA"/>
</dbReference>
<dbReference type="Pfam" id="PF05721">
    <property type="entry name" value="PhyH"/>
    <property type="match status" value="1"/>
</dbReference>
<accession>A0A923IVE0</accession>
<keyword evidence="2" id="KW-1185">Reference proteome</keyword>
<evidence type="ECO:0008006" key="3">
    <source>
        <dbReference type="Google" id="ProtNLM"/>
    </source>
</evidence>